<reference evidence="2 3" key="1">
    <citation type="submission" date="2017-09" db="EMBL/GenBank/DDBJ databases">
        <authorList>
            <person name="Lee N."/>
            <person name="Cho B.-K."/>
        </authorList>
    </citation>
    <scope>NUCLEOTIDE SEQUENCE [LARGE SCALE GENOMIC DNA]</scope>
    <source>
        <strain evidence="2 3">ATCC 12769</strain>
    </source>
</reference>
<dbReference type="InterPro" id="IPR011009">
    <property type="entry name" value="Kinase-like_dom_sf"/>
</dbReference>
<evidence type="ECO:0000259" key="1">
    <source>
        <dbReference type="Pfam" id="PF01636"/>
    </source>
</evidence>
<dbReference type="PANTHER" id="PTHR21310:SF15">
    <property type="entry name" value="AMINOGLYCOSIDE PHOSPHOTRANSFERASE DOMAIN-CONTAINING PROTEIN"/>
    <property type="match status" value="1"/>
</dbReference>
<proteinExistence type="predicted"/>
<name>A0A5J6FNV4_9ACTN</name>
<dbReference type="InterPro" id="IPR051678">
    <property type="entry name" value="AGP_Transferase"/>
</dbReference>
<dbReference type="RefSeq" id="WP_150488522.1">
    <property type="nucleotide sequence ID" value="NZ_BMUV01000013.1"/>
</dbReference>
<sequence length="367" mass="38154">MTTDPTAAALAVVRALGADTTGTSTSPGASASSDAPAPVGVFAPVGDPVSCETPAGGTYNTVVRMAFGDGRDWVVKIPPAHSSGLRYEHALLTGEVTFYEAAAGLGGVVPRVVRAGLGGVVPRAGLGPGPATGPYVVMTACPGRPWSELADELTDVETRRLRAELGALVGRLHRVTGPAGFGYPGEPFGPLAPTWRAAFTAMAAAVLDDAEEYGVRPPRPVGEIRTLLGAASYVLDEVVRPALVHFDLWQGNVLVAGGPGARSIGGIIDGERMFWGDPAADLVSLALLGDIEEDEDFLTGYASSAGAPLVFTPSLRLRLALYRSYLYLIMLVETVPRQASAEDRAWVWTHVAPELDAALDTVARATG</sequence>
<dbReference type="InterPro" id="IPR002575">
    <property type="entry name" value="Aminoglycoside_PTrfase"/>
</dbReference>
<dbReference type="Proteomes" id="UP000326178">
    <property type="component" value="Chromosome"/>
</dbReference>
<evidence type="ECO:0000313" key="3">
    <source>
        <dbReference type="Proteomes" id="UP000326178"/>
    </source>
</evidence>
<dbReference type="GO" id="GO:0016740">
    <property type="term" value="F:transferase activity"/>
    <property type="evidence" value="ECO:0007669"/>
    <property type="project" value="UniProtKB-KW"/>
</dbReference>
<protein>
    <submittedName>
        <fullName evidence="2">Aminoglycoside phosphotransferase family protein</fullName>
    </submittedName>
</protein>
<evidence type="ECO:0000313" key="2">
    <source>
        <dbReference type="EMBL" id="QEU76570.1"/>
    </source>
</evidence>
<dbReference type="KEGG" id="snk:CP967_15415"/>
<gene>
    <name evidence="2" type="ORF">CP967_15415</name>
</gene>
<dbReference type="OrthoDB" id="5490445at2"/>
<keyword evidence="3" id="KW-1185">Reference proteome</keyword>
<keyword evidence="2" id="KW-0808">Transferase</keyword>
<dbReference type="AlphaFoldDB" id="A0A5J6FNV4"/>
<organism evidence="2 3">
    <name type="scientific">Streptomyces nitrosporeus</name>
    <dbReference type="NCBI Taxonomy" id="28894"/>
    <lineage>
        <taxon>Bacteria</taxon>
        <taxon>Bacillati</taxon>
        <taxon>Actinomycetota</taxon>
        <taxon>Actinomycetes</taxon>
        <taxon>Kitasatosporales</taxon>
        <taxon>Streptomycetaceae</taxon>
        <taxon>Streptomyces</taxon>
    </lineage>
</organism>
<dbReference type="Gene3D" id="3.90.1200.10">
    <property type="match status" value="1"/>
</dbReference>
<accession>A0A5J6FNV4</accession>
<dbReference type="EMBL" id="CP023702">
    <property type="protein sequence ID" value="QEU76570.1"/>
    <property type="molecule type" value="Genomic_DNA"/>
</dbReference>
<dbReference type="SUPFAM" id="SSF56112">
    <property type="entry name" value="Protein kinase-like (PK-like)"/>
    <property type="match status" value="1"/>
</dbReference>
<dbReference type="PANTHER" id="PTHR21310">
    <property type="entry name" value="AMINOGLYCOSIDE PHOSPHOTRANSFERASE-RELATED-RELATED"/>
    <property type="match status" value="1"/>
</dbReference>
<feature type="domain" description="Aminoglycoside phosphotransferase" evidence="1">
    <location>
        <begin position="52"/>
        <end position="306"/>
    </location>
</feature>
<dbReference type="Pfam" id="PF01636">
    <property type="entry name" value="APH"/>
    <property type="match status" value="1"/>
</dbReference>